<feature type="compositionally biased region" description="Polar residues" evidence="1">
    <location>
        <begin position="1"/>
        <end position="22"/>
    </location>
</feature>
<evidence type="ECO:0000313" key="2">
    <source>
        <dbReference type="EMBL" id="CAB4010966.1"/>
    </source>
</evidence>
<name>A0A7D9EK29_PARCT</name>
<evidence type="ECO:0000313" key="3">
    <source>
        <dbReference type="Proteomes" id="UP001152795"/>
    </source>
</evidence>
<sequence>MRTVANSDSATSESDVENSYNTDNEVETDSVSESDSDNVDDTSSEEERQPYLIRAKPTALDLENVLIELYILIGNSKRQSKWNKSGIKNIVPIRQPKSSRKRTKSNTKYAKNVDNTGMNDGSKEWLKLETKTGQNS</sequence>
<gene>
    <name evidence="2" type="ORF">PACLA_8A053360</name>
</gene>
<feature type="region of interest" description="Disordered" evidence="1">
    <location>
        <begin position="88"/>
        <end position="136"/>
    </location>
</feature>
<comment type="caution">
    <text evidence="2">The sequence shown here is derived from an EMBL/GenBank/DDBJ whole genome shotgun (WGS) entry which is preliminary data.</text>
</comment>
<dbReference type="Proteomes" id="UP001152795">
    <property type="component" value="Unassembled WGS sequence"/>
</dbReference>
<dbReference type="EMBL" id="CACRXK020006977">
    <property type="protein sequence ID" value="CAB4010966.1"/>
    <property type="molecule type" value="Genomic_DNA"/>
</dbReference>
<proteinExistence type="predicted"/>
<dbReference type="AlphaFoldDB" id="A0A7D9EK29"/>
<protein>
    <submittedName>
        <fullName evidence="2">Uncharacterized protein</fullName>
    </submittedName>
</protein>
<keyword evidence="3" id="KW-1185">Reference proteome</keyword>
<organism evidence="2 3">
    <name type="scientific">Paramuricea clavata</name>
    <name type="common">Red gorgonian</name>
    <name type="synonym">Violescent sea-whip</name>
    <dbReference type="NCBI Taxonomy" id="317549"/>
    <lineage>
        <taxon>Eukaryota</taxon>
        <taxon>Metazoa</taxon>
        <taxon>Cnidaria</taxon>
        <taxon>Anthozoa</taxon>
        <taxon>Octocorallia</taxon>
        <taxon>Malacalcyonacea</taxon>
        <taxon>Plexauridae</taxon>
        <taxon>Paramuricea</taxon>
    </lineage>
</organism>
<accession>A0A7D9EK29</accession>
<feature type="region of interest" description="Disordered" evidence="1">
    <location>
        <begin position="1"/>
        <end position="54"/>
    </location>
</feature>
<feature type="compositionally biased region" description="Basic and acidic residues" evidence="1">
    <location>
        <begin position="121"/>
        <end position="130"/>
    </location>
</feature>
<feature type="compositionally biased region" description="Acidic residues" evidence="1">
    <location>
        <begin position="24"/>
        <end position="44"/>
    </location>
</feature>
<evidence type="ECO:0000256" key="1">
    <source>
        <dbReference type="SAM" id="MobiDB-lite"/>
    </source>
</evidence>
<reference evidence="2" key="1">
    <citation type="submission" date="2020-04" db="EMBL/GenBank/DDBJ databases">
        <authorList>
            <person name="Alioto T."/>
            <person name="Alioto T."/>
            <person name="Gomez Garrido J."/>
        </authorList>
    </citation>
    <scope>NUCLEOTIDE SEQUENCE</scope>
    <source>
        <strain evidence="2">A484AB</strain>
    </source>
</reference>